<evidence type="ECO:0000256" key="2">
    <source>
        <dbReference type="SAM" id="MobiDB-lite"/>
    </source>
</evidence>
<reference evidence="4 5" key="1">
    <citation type="journal article" date="2011" name="Mol. Biol. Evol.">
        <title>Comparative genomic analysis of fruiting body formation in Myxococcales.</title>
        <authorList>
            <person name="Huntley S."/>
            <person name="Hamann N."/>
            <person name="Wegener-Feldbrugge S."/>
            <person name="Treuner-Lange A."/>
            <person name="Kube M."/>
            <person name="Reinhardt R."/>
            <person name="Klages S."/>
            <person name="Muller R."/>
            <person name="Ronning C.M."/>
            <person name="Nierman W.C."/>
            <person name="Sogaard-Andersen L."/>
        </authorList>
    </citation>
    <scope>NUCLEOTIDE SEQUENCE [LARGE SCALE GENOMIC DNA]</scope>
    <source>
        <strain evidence="4 5">DW4/3-1</strain>
    </source>
</reference>
<gene>
    <name evidence="4" type="ordered locus">STAUR_4441</name>
</gene>
<dbReference type="GO" id="GO:0016491">
    <property type="term" value="F:oxidoreductase activity"/>
    <property type="evidence" value="ECO:0007669"/>
    <property type="project" value="UniProtKB-KW"/>
</dbReference>
<dbReference type="Proteomes" id="UP000001351">
    <property type="component" value="Chromosome"/>
</dbReference>
<dbReference type="PANTHER" id="PTHR43364:SF4">
    <property type="entry name" value="NAD(P)-LINKED OXIDOREDUCTASE SUPERFAMILY PROTEIN"/>
    <property type="match status" value="1"/>
</dbReference>
<dbReference type="STRING" id="378806.STAUR_4441"/>
<feature type="region of interest" description="Disordered" evidence="2">
    <location>
        <begin position="1"/>
        <end position="22"/>
    </location>
</feature>
<evidence type="ECO:0000256" key="1">
    <source>
        <dbReference type="ARBA" id="ARBA00023002"/>
    </source>
</evidence>
<name>E3FVK7_STIAD</name>
<dbReference type="InterPro" id="IPR036812">
    <property type="entry name" value="NAD(P)_OxRdtase_dom_sf"/>
</dbReference>
<protein>
    <submittedName>
        <fullName evidence="4">Aldo-keto reductase family</fullName>
    </submittedName>
</protein>
<dbReference type="EMBL" id="CP002271">
    <property type="protein sequence ID" value="ADO72221.1"/>
    <property type="molecule type" value="Genomic_DNA"/>
</dbReference>
<dbReference type="RefSeq" id="WP_013376253.1">
    <property type="nucleotide sequence ID" value="NZ_AAMD01000279.1"/>
</dbReference>
<keyword evidence="5" id="KW-1185">Reference proteome</keyword>
<sequence length="360" mass="39158">MGHPLLARKRTQGGKRWLSGTGRDIHGGEAMNLADSALAPWLAPCPQGTGRPPVLSLGTMNFGGRTPATEAHRIVHRALERGILFFDTANAYGNGESERILGQALRGRRAQVGIATKAGFARVQGKPEGLSAPVVERALEQSLERLGTDHVDLFYLHQPDPATPIEETLGAVERLLRAGKARHWGVSNFAAWQLLELDTLCDARGMPRPAVSQVLYNLVVRQIEMEYLPFARRYPVHTTVYNPLAGGVLTGRYVRGAAPPRGSRLVTNRMYQGRYGSDRLLEQVEALQAVATAEGMTLVEMAYAWLLGRPGVDSLLVGPGSVEHLDAALAAQARPLSPDTLARLDELHQAFLGTDARYAR</sequence>
<feature type="compositionally biased region" description="Basic residues" evidence="2">
    <location>
        <begin position="1"/>
        <end position="13"/>
    </location>
</feature>
<dbReference type="KEGG" id="sur:STAUR_4441"/>
<evidence type="ECO:0000313" key="4">
    <source>
        <dbReference type="EMBL" id="ADO72221.1"/>
    </source>
</evidence>
<dbReference type="SUPFAM" id="SSF51430">
    <property type="entry name" value="NAD(P)-linked oxidoreductase"/>
    <property type="match status" value="1"/>
</dbReference>
<dbReference type="InterPro" id="IPR020471">
    <property type="entry name" value="AKR"/>
</dbReference>
<dbReference type="Pfam" id="PF00248">
    <property type="entry name" value="Aldo_ket_red"/>
    <property type="match status" value="1"/>
</dbReference>
<dbReference type="GO" id="GO:0005829">
    <property type="term" value="C:cytosol"/>
    <property type="evidence" value="ECO:0007669"/>
    <property type="project" value="TreeGrafter"/>
</dbReference>
<organism evidence="4 5">
    <name type="scientific">Stigmatella aurantiaca (strain DW4/3-1)</name>
    <dbReference type="NCBI Taxonomy" id="378806"/>
    <lineage>
        <taxon>Bacteria</taxon>
        <taxon>Pseudomonadati</taxon>
        <taxon>Myxococcota</taxon>
        <taxon>Myxococcia</taxon>
        <taxon>Myxococcales</taxon>
        <taxon>Cystobacterineae</taxon>
        <taxon>Archangiaceae</taxon>
        <taxon>Stigmatella</taxon>
    </lineage>
</organism>
<dbReference type="eggNOG" id="COG0667">
    <property type="taxonomic scope" value="Bacteria"/>
</dbReference>
<dbReference type="PANTHER" id="PTHR43364">
    <property type="entry name" value="NADH-SPECIFIC METHYLGLYOXAL REDUCTASE-RELATED"/>
    <property type="match status" value="1"/>
</dbReference>
<dbReference type="Gene3D" id="3.20.20.100">
    <property type="entry name" value="NADP-dependent oxidoreductase domain"/>
    <property type="match status" value="1"/>
</dbReference>
<accession>E3FVK7</accession>
<proteinExistence type="predicted"/>
<dbReference type="InterPro" id="IPR050523">
    <property type="entry name" value="AKR_Detox_Biosynth"/>
</dbReference>
<dbReference type="AlphaFoldDB" id="E3FVK7"/>
<feature type="domain" description="NADP-dependent oxidoreductase" evidence="3">
    <location>
        <begin position="55"/>
        <end position="347"/>
    </location>
</feature>
<dbReference type="PRINTS" id="PR00069">
    <property type="entry name" value="ALDKETRDTASE"/>
</dbReference>
<keyword evidence="1" id="KW-0560">Oxidoreductase</keyword>
<dbReference type="InterPro" id="IPR023210">
    <property type="entry name" value="NADP_OxRdtase_dom"/>
</dbReference>
<evidence type="ECO:0000259" key="3">
    <source>
        <dbReference type="Pfam" id="PF00248"/>
    </source>
</evidence>
<dbReference type="HOGENOM" id="CLU_023205_2_0_7"/>
<evidence type="ECO:0000313" key="5">
    <source>
        <dbReference type="Proteomes" id="UP000001351"/>
    </source>
</evidence>